<evidence type="ECO:0000256" key="3">
    <source>
        <dbReference type="ARBA" id="ARBA00022989"/>
    </source>
</evidence>
<dbReference type="InterPro" id="IPR037682">
    <property type="entry name" value="TonB_C"/>
</dbReference>
<dbReference type="Proteomes" id="UP001379945">
    <property type="component" value="Unassembled WGS sequence"/>
</dbReference>
<keyword evidence="2" id="KW-0812">Transmembrane</keyword>
<dbReference type="NCBIfam" id="TIGR01352">
    <property type="entry name" value="tonB_Cterm"/>
    <property type="match status" value="1"/>
</dbReference>
<evidence type="ECO:0000256" key="6">
    <source>
        <dbReference type="SAM" id="MobiDB-lite"/>
    </source>
</evidence>
<accession>A0ABU9BZJ4</accession>
<dbReference type="Gene3D" id="3.30.1150.10">
    <property type="match status" value="1"/>
</dbReference>
<dbReference type="RefSeq" id="WP_341397103.1">
    <property type="nucleotide sequence ID" value="NZ_JBBUTI010000001.1"/>
</dbReference>
<comment type="subcellular location">
    <subcellularLocation>
        <location evidence="1">Membrane</location>
        <topology evidence="1">Single-pass membrane protein</topology>
    </subcellularLocation>
</comment>
<feature type="coiled-coil region" evidence="5">
    <location>
        <begin position="99"/>
        <end position="168"/>
    </location>
</feature>
<dbReference type="InterPro" id="IPR006260">
    <property type="entry name" value="TonB/TolA_C"/>
</dbReference>
<sequence length="293" mass="32868">MSISTLVSWRPSVLQATLAVSVAAHALLISVRFVDPERFNRIFEDTPLEVILVNAKSDDKPVKAQAIAQASLAGGGEADQGRATSPLPPSMTSLNGDSLDDARQQIQQMQDIQQQLLAQIRREVALLPPPDPSKPLMSREEAEREERRKLLLRNLAELEKRINEENARPKKRYISPATREEVYAVYYDNLRRRIEDRGTRDFPEYKGQKLYGELTMNITIDNAGHVVEAEVVRPAKSAQLNRRAIAIVRAAGPFGPFSNDMRRQADQIVVTSRFRFTRDDGLETTLSGRPGTP</sequence>
<evidence type="ECO:0000256" key="1">
    <source>
        <dbReference type="ARBA" id="ARBA00004167"/>
    </source>
</evidence>
<gene>
    <name evidence="8" type="ORF">AACH00_01160</name>
</gene>
<dbReference type="EMBL" id="JBBUTI010000001">
    <property type="protein sequence ID" value="MEK8044948.1"/>
    <property type="molecule type" value="Genomic_DNA"/>
</dbReference>
<feature type="region of interest" description="Disordered" evidence="6">
    <location>
        <begin position="72"/>
        <end position="98"/>
    </location>
</feature>
<evidence type="ECO:0000256" key="2">
    <source>
        <dbReference type="ARBA" id="ARBA00022692"/>
    </source>
</evidence>
<dbReference type="Pfam" id="PF03544">
    <property type="entry name" value="TonB_C"/>
    <property type="match status" value="1"/>
</dbReference>
<keyword evidence="3" id="KW-1133">Transmembrane helix</keyword>
<comment type="caution">
    <text evidence="8">The sequence shown here is derived from an EMBL/GenBank/DDBJ whole genome shotgun (WGS) entry which is preliminary data.</text>
</comment>
<keyword evidence="9" id="KW-1185">Reference proteome</keyword>
<feature type="domain" description="TonB C-terminal" evidence="7">
    <location>
        <begin position="186"/>
        <end position="283"/>
    </location>
</feature>
<organism evidence="8 9">
    <name type="scientific">Ideonella margarita</name>
    <dbReference type="NCBI Taxonomy" id="2984191"/>
    <lineage>
        <taxon>Bacteria</taxon>
        <taxon>Pseudomonadati</taxon>
        <taxon>Pseudomonadota</taxon>
        <taxon>Betaproteobacteria</taxon>
        <taxon>Burkholderiales</taxon>
        <taxon>Sphaerotilaceae</taxon>
        <taxon>Ideonella</taxon>
    </lineage>
</organism>
<evidence type="ECO:0000256" key="5">
    <source>
        <dbReference type="SAM" id="Coils"/>
    </source>
</evidence>
<evidence type="ECO:0000256" key="4">
    <source>
        <dbReference type="ARBA" id="ARBA00023136"/>
    </source>
</evidence>
<keyword evidence="4" id="KW-0472">Membrane</keyword>
<name>A0ABU9BZJ4_9BURK</name>
<keyword evidence="5" id="KW-0175">Coiled coil</keyword>
<evidence type="ECO:0000313" key="9">
    <source>
        <dbReference type="Proteomes" id="UP001379945"/>
    </source>
</evidence>
<reference evidence="8 9" key="1">
    <citation type="submission" date="2024-04" db="EMBL/GenBank/DDBJ databases">
        <title>Novel species of the genus Ideonella isolated from streams.</title>
        <authorList>
            <person name="Lu H."/>
        </authorList>
    </citation>
    <scope>NUCLEOTIDE SEQUENCE [LARGE SCALE GENOMIC DNA]</scope>
    <source>
        <strain evidence="8 9">LYT19W</strain>
    </source>
</reference>
<dbReference type="SUPFAM" id="SSF74653">
    <property type="entry name" value="TolA/TonB C-terminal domain"/>
    <property type="match status" value="1"/>
</dbReference>
<evidence type="ECO:0000259" key="7">
    <source>
        <dbReference type="PROSITE" id="PS52015"/>
    </source>
</evidence>
<dbReference type="PROSITE" id="PS52015">
    <property type="entry name" value="TONB_CTD"/>
    <property type="match status" value="1"/>
</dbReference>
<evidence type="ECO:0000313" key="8">
    <source>
        <dbReference type="EMBL" id="MEK8044948.1"/>
    </source>
</evidence>
<protein>
    <submittedName>
        <fullName evidence="8">Energy transducer TonB</fullName>
    </submittedName>
</protein>
<proteinExistence type="predicted"/>